<organism evidence="1 2">
    <name type="scientific">Nonomuraea thailandensis</name>
    <dbReference type="NCBI Taxonomy" id="1188745"/>
    <lineage>
        <taxon>Bacteria</taxon>
        <taxon>Bacillati</taxon>
        <taxon>Actinomycetota</taxon>
        <taxon>Actinomycetes</taxon>
        <taxon>Streptosporangiales</taxon>
        <taxon>Streptosporangiaceae</taxon>
        <taxon>Nonomuraea</taxon>
    </lineage>
</organism>
<comment type="caution">
    <text evidence="1">The sequence shown here is derived from an EMBL/GenBank/DDBJ whole genome shotgun (WGS) entry which is preliminary data.</text>
</comment>
<dbReference type="GO" id="GO:0006352">
    <property type="term" value="P:DNA-templated transcription initiation"/>
    <property type="evidence" value="ECO:0007669"/>
    <property type="project" value="InterPro"/>
</dbReference>
<evidence type="ECO:0000313" key="2">
    <source>
        <dbReference type="Proteomes" id="UP001139648"/>
    </source>
</evidence>
<evidence type="ECO:0000313" key="1">
    <source>
        <dbReference type="EMBL" id="MCP2353833.1"/>
    </source>
</evidence>
<dbReference type="EMBL" id="JAMZEB010000001">
    <property type="protein sequence ID" value="MCP2353833.1"/>
    <property type="molecule type" value="Genomic_DNA"/>
</dbReference>
<dbReference type="SUPFAM" id="SSF88946">
    <property type="entry name" value="Sigma2 domain of RNA polymerase sigma factors"/>
    <property type="match status" value="1"/>
</dbReference>
<dbReference type="Gene3D" id="1.10.1740.10">
    <property type="match status" value="1"/>
</dbReference>
<keyword evidence="1" id="KW-0240">DNA-directed RNA polymerase</keyword>
<dbReference type="GO" id="GO:0000428">
    <property type="term" value="C:DNA-directed RNA polymerase complex"/>
    <property type="evidence" value="ECO:0007669"/>
    <property type="project" value="UniProtKB-KW"/>
</dbReference>
<dbReference type="GO" id="GO:0003700">
    <property type="term" value="F:DNA-binding transcription factor activity"/>
    <property type="evidence" value="ECO:0007669"/>
    <property type="project" value="InterPro"/>
</dbReference>
<dbReference type="InterPro" id="IPR013325">
    <property type="entry name" value="RNA_pol_sigma_r2"/>
</dbReference>
<proteinExistence type="predicted"/>
<reference evidence="1" key="1">
    <citation type="submission" date="2022-06" db="EMBL/GenBank/DDBJ databases">
        <title>Sequencing the genomes of 1000 actinobacteria strains.</title>
        <authorList>
            <person name="Klenk H.-P."/>
        </authorList>
    </citation>
    <scope>NUCLEOTIDE SEQUENCE</scope>
    <source>
        <strain evidence="1">DSM 46694</strain>
    </source>
</reference>
<protein>
    <submittedName>
        <fullName evidence="1">DNA-directed RNA polymerase specialized sigma24 family protein</fullName>
    </submittedName>
</protein>
<accession>A0A9X2GGS7</accession>
<dbReference type="Proteomes" id="UP001139648">
    <property type="component" value="Unassembled WGS sequence"/>
</dbReference>
<gene>
    <name evidence="1" type="ORF">HD597_000853</name>
</gene>
<sequence>MSTGSPLVRLAVLLVGDREAAEDVVQDVFPRLHGKAPMC</sequence>
<keyword evidence="1" id="KW-0804">Transcription</keyword>
<keyword evidence="2" id="KW-1185">Reference proteome</keyword>
<dbReference type="AlphaFoldDB" id="A0A9X2GGS7"/>
<name>A0A9X2GGS7_9ACTN</name>